<dbReference type="STRING" id="1685382.AVJ23_02770"/>
<name>A0A0W7WQ53_9RHOB</name>
<comment type="caution">
    <text evidence="1">The sequence shown here is derived from an EMBL/GenBank/DDBJ whole genome shotgun (WGS) entry which is preliminary data.</text>
</comment>
<evidence type="ECO:0000313" key="1">
    <source>
        <dbReference type="EMBL" id="KUF12657.1"/>
    </source>
</evidence>
<dbReference type="AlphaFoldDB" id="A0A0W7WQ53"/>
<gene>
    <name evidence="1" type="ORF">AVJ23_02770</name>
</gene>
<reference evidence="1 2" key="1">
    <citation type="submission" date="2015-12" db="EMBL/GenBank/DDBJ databases">
        <authorList>
            <person name="Shamseldin A."/>
            <person name="Moawad H."/>
            <person name="Abd El-Rahim W.M."/>
            <person name="Sadowsky M.J."/>
        </authorList>
    </citation>
    <scope>NUCLEOTIDE SEQUENCE [LARGE SCALE GENOMIC DNA]</scope>
    <source>
        <strain evidence="1 2">SJ5A-1</strain>
    </source>
</reference>
<accession>A0A0W7WQ53</accession>
<proteinExistence type="predicted"/>
<keyword evidence="2" id="KW-1185">Reference proteome</keyword>
<dbReference type="EMBL" id="LPXO01000001">
    <property type="protein sequence ID" value="KUF12657.1"/>
    <property type="molecule type" value="Genomic_DNA"/>
</dbReference>
<dbReference type="RefSeq" id="WP_058860601.1">
    <property type="nucleotide sequence ID" value="NZ_LPXO01000001.1"/>
</dbReference>
<evidence type="ECO:0000313" key="2">
    <source>
        <dbReference type="Proteomes" id="UP000054396"/>
    </source>
</evidence>
<dbReference type="Proteomes" id="UP000054396">
    <property type="component" value="Unassembled WGS sequence"/>
</dbReference>
<sequence length="106" mass="11008">MTENFVKLGLLSAGLVLGAATLVDAQQLRHCAPRAAVVERLAITYGETRQSMGLGSNNAVMEVFASPESGSWTITVTLTNGMTCLVASGQAFEELADALPPKGDPA</sequence>
<dbReference type="OrthoDB" id="9810895at2"/>
<organism evidence="1 2">
    <name type="scientific">Pseudoponticoccus marisrubri</name>
    <dbReference type="NCBI Taxonomy" id="1685382"/>
    <lineage>
        <taxon>Bacteria</taxon>
        <taxon>Pseudomonadati</taxon>
        <taxon>Pseudomonadota</taxon>
        <taxon>Alphaproteobacteria</taxon>
        <taxon>Rhodobacterales</taxon>
        <taxon>Roseobacteraceae</taxon>
        <taxon>Pseudoponticoccus</taxon>
    </lineage>
</organism>
<protein>
    <submittedName>
        <fullName evidence="1">Uncharacterized protein</fullName>
    </submittedName>
</protein>